<dbReference type="InterPro" id="IPR017740">
    <property type="entry name" value="TssA-like"/>
</dbReference>
<keyword evidence="4" id="KW-1185">Reference proteome</keyword>
<dbReference type="PANTHER" id="PTHR37951:SF1">
    <property type="entry name" value="TYPE VI SECRETION SYSTEM COMPONENT TSSA1"/>
    <property type="match status" value="1"/>
</dbReference>
<feature type="compositionally biased region" description="Acidic residues" evidence="1">
    <location>
        <begin position="379"/>
        <end position="388"/>
    </location>
</feature>
<dbReference type="Proteomes" id="UP000612855">
    <property type="component" value="Unassembled WGS sequence"/>
</dbReference>
<dbReference type="EMBL" id="BMFJ01000001">
    <property type="protein sequence ID" value="GGE22615.1"/>
    <property type="molecule type" value="Genomic_DNA"/>
</dbReference>
<reference evidence="4" key="1">
    <citation type="journal article" date="2019" name="Int. J. Syst. Evol. Microbiol.">
        <title>The Global Catalogue of Microorganisms (GCM) 10K type strain sequencing project: providing services to taxonomists for standard genome sequencing and annotation.</title>
        <authorList>
            <consortium name="The Broad Institute Genomics Platform"/>
            <consortium name="The Broad Institute Genome Sequencing Center for Infectious Disease"/>
            <person name="Wu L."/>
            <person name="Ma J."/>
        </authorList>
    </citation>
    <scope>NUCLEOTIDE SEQUENCE [LARGE SCALE GENOMIC DNA]</scope>
    <source>
        <strain evidence="4">CGMCC 1.12664</strain>
    </source>
</reference>
<organism evidence="3 4">
    <name type="scientific">Primorskyibacter flagellatus</name>
    <dbReference type="NCBI Taxonomy" id="1387277"/>
    <lineage>
        <taxon>Bacteria</taxon>
        <taxon>Pseudomonadati</taxon>
        <taxon>Pseudomonadota</taxon>
        <taxon>Alphaproteobacteria</taxon>
        <taxon>Rhodobacterales</taxon>
        <taxon>Roseobacteraceae</taxon>
        <taxon>Primorskyibacter</taxon>
    </lineage>
</organism>
<gene>
    <name evidence="3" type="ORF">GCM10011360_08860</name>
</gene>
<accession>A0A917A1Z5</accession>
<feature type="compositionally biased region" description="Low complexity" evidence="1">
    <location>
        <begin position="249"/>
        <end position="264"/>
    </location>
</feature>
<feature type="compositionally biased region" description="Pro residues" evidence="1">
    <location>
        <begin position="391"/>
        <end position="400"/>
    </location>
</feature>
<evidence type="ECO:0000313" key="3">
    <source>
        <dbReference type="EMBL" id="GGE22615.1"/>
    </source>
</evidence>
<evidence type="ECO:0000259" key="2">
    <source>
        <dbReference type="Pfam" id="PF06812"/>
    </source>
</evidence>
<evidence type="ECO:0000256" key="1">
    <source>
        <dbReference type="SAM" id="MobiDB-lite"/>
    </source>
</evidence>
<sequence>MTIDWITTPVSEDAPAGPDLMETVDPAFDDYYFNAVGRLPEAQDYVRIGMKPEGGHATPDRIFDPKSVKLAAELKTIDALLQRSRDLRLLTLRTQWAVLAGDLETAVDSVTAMADLLEAMPEEAHPVIDGDTRDRLEAINDLQQMGAMILPLRYLDLLATGTSLRRIMVVRGEATAHDGEHDLDEADMMANLLDQGEELESLRDQVQGFLDALTRITAACEGHSTRHSPQLSGVANELTRILTVIGEAEPSLSGAPAPAAAPSGDRPEGDAPPRPAAGATETVQVAVRPATEVTSHEDAKNRLIAVETYFRRKEPSSATLLLVTQSRLLIGKSLIDAFDTLMPSVADQAKVHFRPESGFQLAHDKLRDLADQAGSESLPDPEPEEDDGKDPPIPAPPPPRITNATEAGNQIKVVEAYFRAVEKSSPIPMLLARAHAYVGKDFETLMKEFIPKQD</sequence>
<dbReference type="RefSeq" id="WP_188476461.1">
    <property type="nucleotide sequence ID" value="NZ_BMFJ01000001.1"/>
</dbReference>
<feature type="region of interest" description="Disordered" evidence="1">
    <location>
        <begin position="249"/>
        <end position="281"/>
    </location>
</feature>
<dbReference type="Pfam" id="PF06812">
    <property type="entry name" value="ImpA_N"/>
    <property type="match status" value="1"/>
</dbReference>
<dbReference type="PANTHER" id="PTHR37951">
    <property type="entry name" value="CYTOPLASMIC PROTEIN-RELATED"/>
    <property type="match status" value="1"/>
</dbReference>
<evidence type="ECO:0000313" key="4">
    <source>
        <dbReference type="Proteomes" id="UP000612855"/>
    </source>
</evidence>
<name>A0A917A1Z5_9RHOB</name>
<feature type="domain" description="ImpA N-terminal" evidence="2">
    <location>
        <begin position="8"/>
        <end position="143"/>
    </location>
</feature>
<feature type="region of interest" description="Disordered" evidence="1">
    <location>
        <begin position="372"/>
        <end position="407"/>
    </location>
</feature>
<protein>
    <recommendedName>
        <fullName evidence="2">ImpA N-terminal domain-containing protein</fullName>
    </recommendedName>
</protein>
<proteinExistence type="predicted"/>
<dbReference type="InterPro" id="IPR010657">
    <property type="entry name" value="ImpA_N"/>
</dbReference>
<dbReference type="AlphaFoldDB" id="A0A917A1Z5"/>
<comment type="caution">
    <text evidence="3">The sequence shown here is derived from an EMBL/GenBank/DDBJ whole genome shotgun (WGS) entry which is preliminary data.</text>
</comment>